<protein>
    <submittedName>
        <fullName evidence="1">Uncharacterized protein</fullName>
    </submittedName>
</protein>
<dbReference type="EMBL" id="JASCZI010181930">
    <property type="protein sequence ID" value="MED6186455.1"/>
    <property type="molecule type" value="Genomic_DNA"/>
</dbReference>
<gene>
    <name evidence="1" type="ORF">PIB30_066833</name>
</gene>
<accession>A0ABU6WQ99</accession>
<reference evidence="1 2" key="1">
    <citation type="journal article" date="2023" name="Plants (Basel)">
        <title>Bridging the Gap: Combining Genomics and Transcriptomics Approaches to Understand Stylosanthes scabra, an Orphan Legume from the Brazilian Caatinga.</title>
        <authorList>
            <person name="Ferreira-Neto J.R.C."/>
            <person name="da Silva M.D."/>
            <person name="Binneck E."/>
            <person name="de Melo N.F."/>
            <person name="da Silva R.H."/>
            <person name="de Melo A.L.T.M."/>
            <person name="Pandolfi V."/>
            <person name="Bustamante F.O."/>
            <person name="Brasileiro-Vidal A.C."/>
            <person name="Benko-Iseppon A.M."/>
        </authorList>
    </citation>
    <scope>NUCLEOTIDE SEQUENCE [LARGE SCALE GENOMIC DNA]</scope>
    <source>
        <tissue evidence="1">Leaves</tissue>
    </source>
</reference>
<name>A0ABU6WQ99_9FABA</name>
<proteinExistence type="predicted"/>
<organism evidence="1 2">
    <name type="scientific">Stylosanthes scabra</name>
    <dbReference type="NCBI Taxonomy" id="79078"/>
    <lineage>
        <taxon>Eukaryota</taxon>
        <taxon>Viridiplantae</taxon>
        <taxon>Streptophyta</taxon>
        <taxon>Embryophyta</taxon>
        <taxon>Tracheophyta</taxon>
        <taxon>Spermatophyta</taxon>
        <taxon>Magnoliopsida</taxon>
        <taxon>eudicotyledons</taxon>
        <taxon>Gunneridae</taxon>
        <taxon>Pentapetalae</taxon>
        <taxon>rosids</taxon>
        <taxon>fabids</taxon>
        <taxon>Fabales</taxon>
        <taxon>Fabaceae</taxon>
        <taxon>Papilionoideae</taxon>
        <taxon>50 kb inversion clade</taxon>
        <taxon>dalbergioids sensu lato</taxon>
        <taxon>Dalbergieae</taxon>
        <taxon>Pterocarpus clade</taxon>
        <taxon>Stylosanthes</taxon>
    </lineage>
</organism>
<evidence type="ECO:0000313" key="2">
    <source>
        <dbReference type="Proteomes" id="UP001341840"/>
    </source>
</evidence>
<sequence>MAVLIPYPNSLFSSSNNFTAPVLAPFTENSFKTWQKLAKHVINRNALGDHLLPHKVPPQFENKTAKATGTESKIYTEWMQKDDFLMTWLYASWMIPPRIGSLIVNLLINFGLRSLNTLSEEEDSIEEANFLQKIQGHNINYVTDLDTL</sequence>
<evidence type="ECO:0000313" key="1">
    <source>
        <dbReference type="EMBL" id="MED6186455.1"/>
    </source>
</evidence>
<dbReference type="Proteomes" id="UP001341840">
    <property type="component" value="Unassembled WGS sequence"/>
</dbReference>
<comment type="caution">
    <text evidence="1">The sequence shown here is derived from an EMBL/GenBank/DDBJ whole genome shotgun (WGS) entry which is preliminary data.</text>
</comment>
<keyword evidence="2" id="KW-1185">Reference proteome</keyword>